<dbReference type="Proteomes" id="UP000007127">
    <property type="component" value="Chromosome"/>
</dbReference>
<dbReference type="Pfam" id="PF03446">
    <property type="entry name" value="NAD_binding_2"/>
    <property type="match status" value="1"/>
</dbReference>
<dbReference type="GO" id="GO:0050661">
    <property type="term" value="F:NADP binding"/>
    <property type="evidence" value="ECO:0007669"/>
    <property type="project" value="InterPro"/>
</dbReference>
<dbReference type="EMBL" id="CP004388">
    <property type="protein sequence ID" value="AJD53567.1"/>
    <property type="molecule type" value="Genomic_DNA"/>
</dbReference>
<evidence type="ECO:0000256" key="2">
    <source>
        <dbReference type="ARBA" id="ARBA00023027"/>
    </source>
</evidence>
<evidence type="ECO:0000313" key="5">
    <source>
        <dbReference type="EMBL" id="AJD53567.1"/>
    </source>
</evidence>
<evidence type="ECO:0000256" key="1">
    <source>
        <dbReference type="ARBA" id="ARBA00023002"/>
    </source>
</evidence>
<dbReference type="Gene3D" id="3.40.50.720">
    <property type="entry name" value="NAD(P)-binding Rossmann-like Domain"/>
    <property type="match status" value="1"/>
</dbReference>
<dbReference type="InterPro" id="IPR013328">
    <property type="entry name" value="6PGD_dom2"/>
</dbReference>
<evidence type="ECO:0000259" key="3">
    <source>
        <dbReference type="Pfam" id="PF03446"/>
    </source>
</evidence>
<feature type="domain" description="6-phosphogluconate dehydrogenase NADP-binding" evidence="3">
    <location>
        <begin position="88"/>
        <end position="245"/>
    </location>
</feature>
<evidence type="ECO:0000313" key="6">
    <source>
        <dbReference type="Proteomes" id="UP000007127"/>
    </source>
</evidence>
<dbReference type="InterPro" id="IPR006115">
    <property type="entry name" value="6PGDH_NADP-bd"/>
</dbReference>
<gene>
    <name evidence="5" type="ORF">TH3_17325</name>
</gene>
<dbReference type="SUPFAM" id="SSF51735">
    <property type="entry name" value="NAD(P)-binding Rossmann-fold domains"/>
    <property type="match status" value="1"/>
</dbReference>
<keyword evidence="1" id="KW-0560">Oxidoreductase</keyword>
<dbReference type="InterPro" id="IPR029154">
    <property type="entry name" value="HIBADH-like_NADP-bd"/>
</dbReference>
<dbReference type="PANTHER" id="PTHR22981:SF7">
    <property type="entry name" value="3-HYDROXYISOBUTYRATE DEHYDROGENASE, MITOCHONDRIAL"/>
    <property type="match status" value="1"/>
</dbReference>
<accession>A0AB72UH73</accession>
<dbReference type="AlphaFoldDB" id="A0AB72UH73"/>
<dbReference type="PANTHER" id="PTHR22981">
    <property type="entry name" value="3-HYDROXYISOBUTYRATE DEHYDROGENASE-RELATED"/>
    <property type="match status" value="1"/>
</dbReference>
<name>A0AB72UH73_9PROT</name>
<dbReference type="KEGG" id="txi:TH3_17325"/>
<sequence length="377" mass="39171">MTMVVDVSGGVPDHLIRPHVLLFRQQHVPAIDLEFAGYPPESSGAKSKNHIGPHRCRDGKARALTGCARLSESKEANIVSNPETGTTGVVGLGNMGLGMARTLLRDGFSVIGFDVSMECQAKAAASGVTIVAGLSELFEACPTIILSLPTANHVRKVLGGDEGLGGRDIDPRLVIDTTTSEPDVTRELDAVLRMQGHILIDAPVSGGPAGANSGNLTMMVGGGDADVARAMPVLNSLGGKITHVGPVGAGHAVKIVNNMLVASHLLTMSEAVRLGNAAGVTTENLIAALNAGSGRSAISEVNYPKWVMNGAFDSGFTMGLMRKDVRLAMALAKDKKVAMPVSELAGQIWAASEELLSDNADFNRITECDPTHAGAKS</sequence>
<dbReference type="SUPFAM" id="SSF48179">
    <property type="entry name" value="6-phosphogluconate dehydrogenase C-terminal domain-like"/>
    <property type="match status" value="1"/>
</dbReference>
<feature type="domain" description="3-hydroxyisobutyrate dehydrogenase-like NAD-binding" evidence="4">
    <location>
        <begin position="248"/>
        <end position="365"/>
    </location>
</feature>
<protein>
    <submittedName>
        <fullName evidence="5">NAD-binding 6-phosphogluconate dehydrogenase</fullName>
    </submittedName>
</protein>
<evidence type="ECO:0000259" key="4">
    <source>
        <dbReference type="Pfam" id="PF14833"/>
    </source>
</evidence>
<dbReference type="InterPro" id="IPR036291">
    <property type="entry name" value="NAD(P)-bd_dom_sf"/>
</dbReference>
<dbReference type="GO" id="GO:0051287">
    <property type="term" value="F:NAD binding"/>
    <property type="evidence" value="ECO:0007669"/>
    <property type="project" value="InterPro"/>
</dbReference>
<dbReference type="InterPro" id="IPR008927">
    <property type="entry name" value="6-PGluconate_DH-like_C_sf"/>
</dbReference>
<keyword evidence="2" id="KW-0520">NAD</keyword>
<reference evidence="5 6" key="1">
    <citation type="journal article" date="2012" name="J. Bacteriol.">
        <title>Genome sequence of Thalassospira xiamenensis type strain M-5.</title>
        <authorList>
            <person name="Lai Q."/>
            <person name="Shao Z."/>
        </authorList>
    </citation>
    <scope>NUCLEOTIDE SEQUENCE [LARGE SCALE GENOMIC DNA]</scope>
    <source>
        <strain evidence="5 6">M-5</strain>
    </source>
</reference>
<dbReference type="Gene3D" id="1.10.1040.10">
    <property type="entry name" value="N-(1-d-carboxylethyl)-l-norvaline Dehydrogenase, domain 2"/>
    <property type="match status" value="1"/>
</dbReference>
<dbReference type="Pfam" id="PF14833">
    <property type="entry name" value="NAD_binding_11"/>
    <property type="match status" value="1"/>
</dbReference>
<organism evidence="5 6">
    <name type="scientific">Thalassospira xiamenensis M-5 = DSM 17429</name>
    <dbReference type="NCBI Taxonomy" id="1123366"/>
    <lineage>
        <taxon>Bacteria</taxon>
        <taxon>Pseudomonadati</taxon>
        <taxon>Pseudomonadota</taxon>
        <taxon>Alphaproteobacteria</taxon>
        <taxon>Rhodospirillales</taxon>
        <taxon>Thalassospiraceae</taxon>
        <taxon>Thalassospira</taxon>
    </lineage>
</organism>
<proteinExistence type="predicted"/>
<dbReference type="GO" id="GO:0016616">
    <property type="term" value="F:oxidoreductase activity, acting on the CH-OH group of donors, NAD or NADP as acceptor"/>
    <property type="evidence" value="ECO:0007669"/>
    <property type="project" value="TreeGrafter"/>
</dbReference>